<name>A0A9D4W1P8_PEA</name>
<reference evidence="1 2" key="1">
    <citation type="journal article" date="2022" name="Nat. Genet.">
        <title>Improved pea reference genome and pan-genome highlight genomic features and evolutionary characteristics.</title>
        <authorList>
            <person name="Yang T."/>
            <person name="Liu R."/>
            <person name="Luo Y."/>
            <person name="Hu S."/>
            <person name="Wang D."/>
            <person name="Wang C."/>
            <person name="Pandey M.K."/>
            <person name="Ge S."/>
            <person name="Xu Q."/>
            <person name="Li N."/>
            <person name="Li G."/>
            <person name="Huang Y."/>
            <person name="Saxena R.K."/>
            <person name="Ji Y."/>
            <person name="Li M."/>
            <person name="Yan X."/>
            <person name="He Y."/>
            <person name="Liu Y."/>
            <person name="Wang X."/>
            <person name="Xiang C."/>
            <person name="Varshney R.K."/>
            <person name="Ding H."/>
            <person name="Gao S."/>
            <person name="Zong X."/>
        </authorList>
    </citation>
    <scope>NUCLEOTIDE SEQUENCE [LARGE SCALE GENOMIC DNA]</scope>
    <source>
        <strain evidence="1 2">cv. Zhongwan 6</strain>
    </source>
</reference>
<evidence type="ECO:0000313" key="1">
    <source>
        <dbReference type="EMBL" id="KAI5393492.1"/>
    </source>
</evidence>
<protein>
    <submittedName>
        <fullName evidence="1">Uncharacterized protein</fullName>
    </submittedName>
</protein>
<dbReference type="AlphaFoldDB" id="A0A9D4W1P8"/>
<organism evidence="1 2">
    <name type="scientific">Pisum sativum</name>
    <name type="common">Garden pea</name>
    <name type="synonym">Lathyrus oleraceus</name>
    <dbReference type="NCBI Taxonomy" id="3888"/>
    <lineage>
        <taxon>Eukaryota</taxon>
        <taxon>Viridiplantae</taxon>
        <taxon>Streptophyta</taxon>
        <taxon>Embryophyta</taxon>
        <taxon>Tracheophyta</taxon>
        <taxon>Spermatophyta</taxon>
        <taxon>Magnoliopsida</taxon>
        <taxon>eudicotyledons</taxon>
        <taxon>Gunneridae</taxon>
        <taxon>Pentapetalae</taxon>
        <taxon>rosids</taxon>
        <taxon>fabids</taxon>
        <taxon>Fabales</taxon>
        <taxon>Fabaceae</taxon>
        <taxon>Papilionoideae</taxon>
        <taxon>50 kb inversion clade</taxon>
        <taxon>NPAAA clade</taxon>
        <taxon>Hologalegina</taxon>
        <taxon>IRL clade</taxon>
        <taxon>Fabeae</taxon>
        <taxon>Lathyrus</taxon>
    </lineage>
</organism>
<proteinExistence type="predicted"/>
<evidence type="ECO:0000313" key="2">
    <source>
        <dbReference type="Proteomes" id="UP001058974"/>
    </source>
</evidence>
<comment type="caution">
    <text evidence="1">The sequence shown here is derived from an EMBL/GenBank/DDBJ whole genome shotgun (WGS) entry which is preliminary data.</text>
</comment>
<gene>
    <name evidence="1" type="ORF">KIW84_060574</name>
</gene>
<dbReference type="Gramene" id="Psat06G0057400-T1">
    <property type="protein sequence ID" value="KAI5393492.1"/>
    <property type="gene ID" value="KIW84_060574"/>
</dbReference>
<keyword evidence="2" id="KW-1185">Reference proteome</keyword>
<dbReference type="Proteomes" id="UP001058974">
    <property type="component" value="Chromosome 6"/>
</dbReference>
<sequence>MELLEHAKSKFLNCWISQWYLNPRGILEYVIEGGDQKSFDPNQEQVQVWRLGLLLVLPKDSVDHLDQFEALIGSGRNAVNGARAVMFARIWSIWKAMNNNIFKTKAVPVELWFACCPKCQVHSGIRLQQSDCFVECWQHIGPVVLSIDGADIFIVLWSFFVPVGAVESSQCFLCFVQLQFCSRWVGVWEHDTDRDGKKLVKDGCQSF</sequence>
<dbReference type="EMBL" id="JAMSHJ010000006">
    <property type="protein sequence ID" value="KAI5393492.1"/>
    <property type="molecule type" value="Genomic_DNA"/>
</dbReference>
<accession>A0A9D4W1P8</accession>